<dbReference type="EMBL" id="UGVL01000001">
    <property type="protein sequence ID" value="SUE33965.1"/>
    <property type="molecule type" value="Genomic_DNA"/>
</dbReference>
<evidence type="ECO:0000313" key="3">
    <source>
        <dbReference type="EMBL" id="SUE33965.1"/>
    </source>
</evidence>
<dbReference type="Proteomes" id="UP000255233">
    <property type="component" value="Unassembled WGS sequence"/>
</dbReference>
<gene>
    <name evidence="3" type="ORF">NCTC11190_01182</name>
</gene>
<dbReference type="OrthoDB" id="1014513at2"/>
<evidence type="ECO:0000313" key="4">
    <source>
        <dbReference type="Proteomes" id="UP000255233"/>
    </source>
</evidence>
<evidence type="ECO:0000259" key="2">
    <source>
        <dbReference type="Pfam" id="PF10988"/>
    </source>
</evidence>
<feature type="domain" description="Putative auto-transporter adhesin head GIN" evidence="2">
    <location>
        <begin position="168"/>
        <end position="280"/>
    </location>
</feature>
<evidence type="ECO:0000256" key="1">
    <source>
        <dbReference type="SAM" id="SignalP"/>
    </source>
</evidence>
<accession>A0A379MQZ8</accession>
<organism evidence="3 4">
    <name type="scientific">Rikenella microfusus</name>
    <dbReference type="NCBI Taxonomy" id="28139"/>
    <lineage>
        <taxon>Bacteria</taxon>
        <taxon>Pseudomonadati</taxon>
        <taxon>Bacteroidota</taxon>
        <taxon>Bacteroidia</taxon>
        <taxon>Bacteroidales</taxon>
        <taxon>Rikenellaceae</taxon>
        <taxon>Rikenella</taxon>
    </lineage>
</organism>
<sequence length="296" mass="30896">MKHLLFAALMFVCINVTACFPQSDKVNRAKAEQTAETATTVVEDKFQGQRIDAVDVGFAFQAVIRKSDRTGVRISIDSRLEPYLVCKLENGRLTLGMKNDLPQYLRYGQYWTIQPAAVIDVRELNAIEASGAAKITAEGEFRADDIKIQTSGASKTEGLHIETGGSVSVDCSGASQLTGANFGHPSRVGIAASGATRLSFACHTRALGIDAGGTAKIELSGSVGHLTADVSGVAKCQLGEMVSETAECSVSGAARIDCHATGRLSASASGASHISCTGNPEVLKKAASGASSISIR</sequence>
<feature type="chain" id="PRO_5016913369" evidence="1">
    <location>
        <begin position="19"/>
        <end position="296"/>
    </location>
</feature>
<dbReference type="RefSeq" id="WP_027290169.1">
    <property type="nucleotide sequence ID" value="NZ_UGVL01000001.1"/>
</dbReference>
<dbReference type="Pfam" id="PF10988">
    <property type="entry name" value="DUF2807"/>
    <property type="match status" value="1"/>
</dbReference>
<dbReference type="STRING" id="880526.GCA_000427365_00263"/>
<keyword evidence="4" id="KW-1185">Reference proteome</keyword>
<feature type="signal peptide" evidence="1">
    <location>
        <begin position="1"/>
        <end position="18"/>
    </location>
</feature>
<reference evidence="3 4" key="1">
    <citation type="submission" date="2018-06" db="EMBL/GenBank/DDBJ databases">
        <authorList>
            <consortium name="Pathogen Informatics"/>
            <person name="Doyle S."/>
        </authorList>
    </citation>
    <scope>NUCLEOTIDE SEQUENCE [LARGE SCALE GENOMIC DNA]</scope>
    <source>
        <strain evidence="3 4">NCTC11190</strain>
    </source>
</reference>
<proteinExistence type="predicted"/>
<dbReference type="AlphaFoldDB" id="A0A379MQZ8"/>
<keyword evidence="1" id="KW-0732">Signal</keyword>
<dbReference type="InterPro" id="IPR021255">
    <property type="entry name" value="DUF2807"/>
</dbReference>
<dbReference type="Gene3D" id="2.160.20.120">
    <property type="match status" value="1"/>
</dbReference>
<protein>
    <submittedName>
        <fullName evidence="3">Protein of uncharacterized function (DUF2807)</fullName>
    </submittedName>
</protein>
<name>A0A379MQZ8_9BACT</name>